<feature type="compositionally biased region" description="Basic and acidic residues" evidence="1">
    <location>
        <begin position="1"/>
        <end position="10"/>
    </location>
</feature>
<keyword evidence="2" id="KW-1133">Transmembrane helix</keyword>
<evidence type="ECO:0000256" key="2">
    <source>
        <dbReference type="SAM" id="Phobius"/>
    </source>
</evidence>
<feature type="compositionally biased region" description="Low complexity" evidence="1">
    <location>
        <begin position="37"/>
        <end position="85"/>
    </location>
</feature>
<dbReference type="RefSeq" id="WP_349637565.1">
    <property type="nucleotide sequence ID" value="NZ_CP090958.1"/>
</dbReference>
<dbReference type="EMBL" id="CP090958">
    <property type="protein sequence ID" value="WGW10782.1"/>
    <property type="molecule type" value="Genomic_DNA"/>
</dbReference>
<organism evidence="3 4">
    <name type="scientific">Saxibacter everestensis</name>
    <dbReference type="NCBI Taxonomy" id="2909229"/>
    <lineage>
        <taxon>Bacteria</taxon>
        <taxon>Bacillati</taxon>
        <taxon>Actinomycetota</taxon>
        <taxon>Actinomycetes</taxon>
        <taxon>Micrococcales</taxon>
        <taxon>Brevibacteriaceae</taxon>
        <taxon>Saxibacter</taxon>
    </lineage>
</organism>
<sequence length="449" mass="46707">MTTDGPRPDPHTPPNQPPSAPNFGAGGNQPNQPGPYQPGHSAPQPGQYQQPGQNAGQQPGHSAPQPGQYQQPGAYQGGQSAPQQGGYQGPGGPGGYQGPGGPGVGGPGGPSGPGGQNFAPQKKKSYKGLIIGLSAAFVVIVLVVVGLVVVNRVNKTQHGPDTVAQEYLDALAAGKIDDANKLAKPTVPEGASDAILKTEVASKSSDKITDAKVVSTRREGDNATVRVGFKVGDLPQQLELKAKKVGKEGLFFDKWQLEGPELDSIQVDAPGITEVTVNGVAVPLQDGKATLAAYPGTYEVAVPDSKFFTGSKDSATVGLATGTPFPIYLTTEANDDLTAEVEKQVKAKIDECIGKKEFNPDGCPFNEREEGNDGEKLDSKTISRKISGTPTVSVSASSASDISFYGTGRYDMTAKSEDGKRSYKSSIPFFMSFTGTAKVDGEQVSITFS</sequence>
<feature type="compositionally biased region" description="Gly residues" evidence="1">
    <location>
        <begin position="86"/>
        <end position="115"/>
    </location>
</feature>
<protein>
    <submittedName>
        <fullName evidence="3">Uncharacterized protein</fullName>
    </submittedName>
</protein>
<reference evidence="3 4" key="1">
    <citation type="submission" date="2023-05" db="EMBL/GenBank/DDBJ databases">
        <title>Lithophilousrod everest ZFBP1038 complete genpme.</title>
        <authorList>
            <person name="Tian M."/>
        </authorList>
    </citation>
    <scope>NUCLEOTIDE SEQUENCE [LARGE SCALE GENOMIC DNA]</scope>
    <source>
        <strain evidence="3 4">ZFBP1038</strain>
    </source>
</reference>
<gene>
    <name evidence="3" type="ORF">LWF01_11670</name>
</gene>
<feature type="region of interest" description="Disordered" evidence="1">
    <location>
        <begin position="1"/>
        <end position="120"/>
    </location>
</feature>
<feature type="compositionally biased region" description="Pro residues" evidence="1">
    <location>
        <begin position="11"/>
        <end position="20"/>
    </location>
</feature>
<accession>A0ABY8QPB0</accession>
<evidence type="ECO:0000313" key="3">
    <source>
        <dbReference type="EMBL" id="WGW10782.1"/>
    </source>
</evidence>
<proteinExistence type="predicted"/>
<dbReference type="Proteomes" id="UP001209083">
    <property type="component" value="Chromosome"/>
</dbReference>
<name>A0ABY8QPB0_9MICO</name>
<keyword evidence="2" id="KW-0812">Transmembrane</keyword>
<keyword evidence="2" id="KW-0472">Membrane</keyword>
<keyword evidence="4" id="KW-1185">Reference proteome</keyword>
<feature type="transmembrane region" description="Helical" evidence="2">
    <location>
        <begin position="129"/>
        <end position="150"/>
    </location>
</feature>
<evidence type="ECO:0000256" key="1">
    <source>
        <dbReference type="SAM" id="MobiDB-lite"/>
    </source>
</evidence>
<evidence type="ECO:0000313" key="4">
    <source>
        <dbReference type="Proteomes" id="UP001209083"/>
    </source>
</evidence>